<evidence type="ECO:0000313" key="3">
    <source>
        <dbReference type="EMBL" id="HAN23351.1"/>
    </source>
</evidence>
<evidence type="ECO:0000313" key="4">
    <source>
        <dbReference type="Proteomes" id="UP000257479"/>
    </source>
</evidence>
<name>A0A3C1K9K0_9MICO</name>
<feature type="domain" description="GS catalytic" evidence="2">
    <location>
        <begin position="2"/>
        <end position="52"/>
    </location>
</feature>
<dbReference type="GO" id="GO:0004356">
    <property type="term" value="F:glutamine synthetase activity"/>
    <property type="evidence" value="ECO:0007669"/>
    <property type="project" value="InterPro"/>
</dbReference>
<dbReference type="Pfam" id="PF00120">
    <property type="entry name" value="Gln-synt_C"/>
    <property type="match status" value="1"/>
</dbReference>
<gene>
    <name evidence="3" type="ORF">DCP95_02115</name>
</gene>
<reference evidence="3 4" key="1">
    <citation type="journal article" date="2018" name="Nat. Biotechnol.">
        <title>A standardized bacterial taxonomy based on genome phylogeny substantially revises the tree of life.</title>
        <authorList>
            <person name="Parks D.H."/>
            <person name="Chuvochina M."/>
            <person name="Waite D.W."/>
            <person name="Rinke C."/>
            <person name="Skarshewski A."/>
            <person name="Chaumeil P.A."/>
            <person name="Hugenholtz P."/>
        </authorList>
    </citation>
    <scope>NUCLEOTIDE SEQUENCE [LARGE SCALE GENOMIC DNA]</scope>
    <source>
        <strain evidence="3">UBA9152</strain>
    </source>
</reference>
<organism evidence="3 4">
    <name type="scientific">Microbacterium ginsengisoli</name>
    <dbReference type="NCBI Taxonomy" id="400772"/>
    <lineage>
        <taxon>Bacteria</taxon>
        <taxon>Bacillati</taxon>
        <taxon>Actinomycetota</taxon>
        <taxon>Actinomycetes</taxon>
        <taxon>Micrococcales</taxon>
        <taxon>Microbacteriaceae</taxon>
        <taxon>Microbacterium</taxon>
    </lineage>
</organism>
<dbReference type="AlphaFoldDB" id="A0A3C1K9K0"/>
<dbReference type="EMBL" id="DMNG01000034">
    <property type="protein sequence ID" value="HAN23351.1"/>
    <property type="molecule type" value="Genomic_DNA"/>
</dbReference>
<dbReference type="Gene3D" id="3.30.590.10">
    <property type="entry name" value="Glutamine synthetase/guanido kinase, catalytic domain"/>
    <property type="match status" value="1"/>
</dbReference>
<sequence length="58" mass="6818">PLPTSLDQALRFMEESELVAETLGEQVFNYVLLNKRKEWQGYRSQVTPFELKSNLEML</sequence>
<accession>A0A3C1K9K0</accession>
<protein>
    <submittedName>
        <fullName evidence="3">Glutamine synthetase</fullName>
    </submittedName>
</protein>
<evidence type="ECO:0000256" key="1">
    <source>
        <dbReference type="RuleBase" id="RU000384"/>
    </source>
</evidence>
<comment type="similarity">
    <text evidence="1">Belongs to the glutamine synthetase family.</text>
</comment>
<proteinExistence type="inferred from homology"/>
<dbReference type="InterPro" id="IPR008146">
    <property type="entry name" value="Gln_synth_cat_dom"/>
</dbReference>
<feature type="non-terminal residue" evidence="3">
    <location>
        <position position="1"/>
    </location>
</feature>
<evidence type="ECO:0000259" key="2">
    <source>
        <dbReference type="Pfam" id="PF00120"/>
    </source>
</evidence>
<dbReference type="Proteomes" id="UP000257479">
    <property type="component" value="Unassembled WGS sequence"/>
</dbReference>
<dbReference type="SUPFAM" id="SSF55931">
    <property type="entry name" value="Glutamine synthetase/guanido kinase"/>
    <property type="match status" value="1"/>
</dbReference>
<dbReference type="InterPro" id="IPR014746">
    <property type="entry name" value="Gln_synth/guanido_kin_cat_dom"/>
</dbReference>
<comment type="caution">
    <text evidence="3">The sequence shown here is derived from an EMBL/GenBank/DDBJ whole genome shotgun (WGS) entry which is preliminary data.</text>
</comment>